<evidence type="ECO:0000256" key="1">
    <source>
        <dbReference type="ARBA" id="ARBA00022729"/>
    </source>
</evidence>
<dbReference type="InterPro" id="IPR054828">
    <property type="entry name" value="Vit_B12_bind_prot"/>
</dbReference>
<comment type="caution">
    <text evidence="3">The sequence shown here is derived from an EMBL/GenBank/DDBJ whole genome shotgun (WGS) entry which is preliminary data.</text>
</comment>
<dbReference type="EMBL" id="QKSB01000006">
    <property type="protein sequence ID" value="PZE16702.1"/>
    <property type="molecule type" value="Genomic_DNA"/>
</dbReference>
<keyword evidence="4" id="KW-1185">Reference proteome</keyword>
<feature type="domain" description="Fe/B12 periplasmic-binding" evidence="2">
    <location>
        <begin position="19"/>
        <end position="260"/>
    </location>
</feature>
<dbReference type="RefSeq" id="WP_111063311.1">
    <property type="nucleotide sequence ID" value="NZ_JBHUCU010000007.1"/>
</dbReference>
<dbReference type="Pfam" id="PF01497">
    <property type="entry name" value="Peripla_BP_2"/>
    <property type="match status" value="1"/>
</dbReference>
<dbReference type="InterPro" id="IPR050902">
    <property type="entry name" value="ABC_Transporter_SBP"/>
</dbReference>
<accession>A0A2W1NM30</accession>
<dbReference type="NCBIfam" id="NF038402">
    <property type="entry name" value="TroA_like"/>
    <property type="match status" value="1"/>
</dbReference>
<reference evidence="3 4" key="1">
    <citation type="submission" date="2018-06" db="EMBL/GenBank/DDBJ databases">
        <title>The draft genome sequence of Crocinitomix sp. SM1701.</title>
        <authorList>
            <person name="Zhang X."/>
        </authorList>
    </citation>
    <scope>NUCLEOTIDE SEQUENCE [LARGE SCALE GENOMIC DNA]</scope>
    <source>
        <strain evidence="3 4">SM1701</strain>
    </source>
</reference>
<name>A0A2W1NM30_9FLAO</name>
<sequence>MLTEDQIGHSFSLPEAPKRIISLVPSQTELLFDLGLGDRVVGITKFCVHPKKWHQSKVRVGGTKNVDFEKIANLSPDLIIGNKEENTQSEILELQEKYPVYTSDIKTIPEALNFINAMGELFNKQAKAIEIAQNIKKELQDLQQVKGKVLYLIWKNPYMCAGSNTFIAQLLNRVGLTIAKTADTGRYPVLTENEIRDLNADYIFLSSEPFPFGIKHIEALQAVSNAKVVLVDGELFSWYGSRLLMFKAYWENTLMLELAD</sequence>
<dbReference type="PANTHER" id="PTHR30535">
    <property type="entry name" value="VITAMIN B12-BINDING PROTEIN"/>
    <property type="match status" value="1"/>
</dbReference>
<dbReference type="SUPFAM" id="SSF53807">
    <property type="entry name" value="Helical backbone' metal receptor"/>
    <property type="match status" value="1"/>
</dbReference>
<proteinExistence type="predicted"/>
<dbReference type="AlphaFoldDB" id="A0A2W1NM30"/>
<protein>
    <submittedName>
        <fullName evidence="3">Cobalamin-binding protein</fullName>
    </submittedName>
</protein>
<keyword evidence="1" id="KW-0732">Signal</keyword>
<evidence type="ECO:0000313" key="3">
    <source>
        <dbReference type="EMBL" id="PZE16702.1"/>
    </source>
</evidence>
<dbReference type="OrthoDB" id="9816357at2"/>
<dbReference type="PANTHER" id="PTHR30535:SF35">
    <property type="entry name" value="PERIPLASMIC BINDING PROTEIN"/>
    <property type="match status" value="1"/>
</dbReference>
<dbReference type="PROSITE" id="PS50983">
    <property type="entry name" value="FE_B12_PBP"/>
    <property type="match status" value="1"/>
</dbReference>
<dbReference type="Gene3D" id="3.40.50.1980">
    <property type="entry name" value="Nitrogenase molybdenum iron protein domain"/>
    <property type="match status" value="2"/>
</dbReference>
<evidence type="ECO:0000313" key="4">
    <source>
        <dbReference type="Proteomes" id="UP000249248"/>
    </source>
</evidence>
<evidence type="ECO:0000259" key="2">
    <source>
        <dbReference type="PROSITE" id="PS50983"/>
    </source>
</evidence>
<gene>
    <name evidence="3" type="ORF">DNU06_10595</name>
</gene>
<dbReference type="Proteomes" id="UP000249248">
    <property type="component" value="Unassembled WGS sequence"/>
</dbReference>
<dbReference type="InterPro" id="IPR002491">
    <property type="entry name" value="ABC_transptr_periplasmic_BD"/>
</dbReference>
<organism evidence="3 4">
    <name type="scientific">Putridiphycobacter roseus</name>
    <dbReference type="NCBI Taxonomy" id="2219161"/>
    <lineage>
        <taxon>Bacteria</taxon>
        <taxon>Pseudomonadati</taxon>
        <taxon>Bacteroidota</taxon>
        <taxon>Flavobacteriia</taxon>
        <taxon>Flavobacteriales</taxon>
        <taxon>Crocinitomicaceae</taxon>
        <taxon>Putridiphycobacter</taxon>
    </lineage>
</organism>